<dbReference type="GO" id="GO:0051539">
    <property type="term" value="F:4 iron, 4 sulfur cluster binding"/>
    <property type="evidence" value="ECO:0007669"/>
    <property type="project" value="UniProtKB-KW"/>
</dbReference>
<feature type="domain" description="Radical SAM core" evidence="7">
    <location>
        <begin position="17"/>
        <end position="266"/>
    </location>
</feature>
<keyword evidence="4" id="KW-0479">Metal-binding</keyword>
<dbReference type="EMBL" id="BDFE01000015">
    <property type="protein sequence ID" value="GAU08675.1"/>
    <property type="molecule type" value="Genomic_DNA"/>
</dbReference>
<dbReference type="SUPFAM" id="SSF102114">
    <property type="entry name" value="Radical SAM enzymes"/>
    <property type="match status" value="1"/>
</dbReference>
<evidence type="ECO:0000256" key="1">
    <source>
        <dbReference type="ARBA" id="ARBA00001966"/>
    </source>
</evidence>
<dbReference type="InterPro" id="IPR032432">
    <property type="entry name" value="Radical_SAM_C"/>
</dbReference>
<dbReference type="InterPro" id="IPR058240">
    <property type="entry name" value="rSAM_sf"/>
</dbReference>
<evidence type="ECO:0000256" key="3">
    <source>
        <dbReference type="ARBA" id="ARBA00022691"/>
    </source>
</evidence>
<dbReference type="NCBIfam" id="TIGR01212">
    <property type="entry name" value="TIGR01212 family radical SAM protein"/>
    <property type="match status" value="1"/>
</dbReference>
<dbReference type="GO" id="GO:0003824">
    <property type="term" value="F:catalytic activity"/>
    <property type="evidence" value="ECO:0007669"/>
    <property type="project" value="InterPro"/>
</dbReference>
<keyword evidence="6" id="KW-0411">Iron-sulfur</keyword>
<dbReference type="InterPro" id="IPR007197">
    <property type="entry name" value="rSAM"/>
</dbReference>
<evidence type="ECO:0000256" key="5">
    <source>
        <dbReference type="ARBA" id="ARBA00023004"/>
    </source>
</evidence>
<dbReference type="PANTHER" id="PTHR11135:SF1">
    <property type="entry name" value="PROTEIN YHCC"/>
    <property type="match status" value="1"/>
</dbReference>
<comment type="cofactor">
    <cofactor evidence="1">
        <name>[4Fe-4S] cluster</name>
        <dbReference type="ChEBI" id="CHEBI:49883"/>
    </cofactor>
</comment>
<protein>
    <submittedName>
        <fullName evidence="8">Radical SAM protein</fullName>
    </submittedName>
</protein>
<dbReference type="InterPro" id="IPR023404">
    <property type="entry name" value="rSAM_horseshoe"/>
</dbReference>
<proteinExistence type="predicted"/>
<evidence type="ECO:0000259" key="7">
    <source>
        <dbReference type="PROSITE" id="PS51918"/>
    </source>
</evidence>
<evidence type="ECO:0000256" key="2">
    <source>
        <dbReference type="ARBA" id="ARBA00022485"/>
    </source>
</evidence>
<dbReference type="SFLD" id="SFLDS00029">
    <property type="entry name" value="Radical_SAM"/>
    <property type="match status" value="1"/>
</dbReference>
<dbReference type="SFLD" id="SFLDG01086">
    <property type="entry name" value="elongater_protein-like"/>
    <property type="match status" value="1"/>
</dbReference>
<evidence type="ECO:0000256" key="4">
    <source>
        <dbReference type="ARBA" id="ARBA00022723"/>
    </source>
</evidence>
<dbReference type="OrthoDB" id="9801689at2"/>
<dbReference type="RefSeq" id="WP_069858392.1">
    <property type="nucleotide sequence ID" value="NZ_BDFE01000015.1"/>
</dbReference>
<dbReference type="PROSITE" id="PS51918">
    <property type="entry name" value="RADICAL_SAM"/>
    <property type="match status" value="1"/>
</dbReference>
<dbReference type="GO" id="GO:0046872">
    <property type="term" value="F:metal ion binding"/>
    <property type="evidence" value="ECO:0007669"/>
    <property type="project" value="UniProtKB-KW"/>
</dbReference>
<sequence length="324" mass="36504">MRTFSRYFTLSTYFHNRHGKRIQKIPLDAGFSCPNRDGTLSSRGCLFCNPLGSGTGQSIANIPLADQYAHWRTRFQQKYKAHAFLAYLQSFSNTYGPLTKLTRVLDALHDLPELEGICLGTRPDCLDQPKLAALAAFPGTENWLDLGLQSSNNQTLERINRGHDAQCFARAARMAGSMGLKICAHVIAGLPGENMDDFLATIGFVNQLPVRGIKIHNLYVCKGSGLVRWWQRGDYRPLDMDEYTQWVVQGLIRLRPDIVIHRINGDPQPGELVAPNWALSKSQIIQKIVRHLEDRDLWQGKLSGKANDRPYWFDRNGGIPDGID</sequence>
<dbReference type="Pfam" id="PF04055">
    <property type="entry name" value="Radical_SAM"/>
    <property type="match status" value="1"/>
</dbReference>
<dbReference type="Proteomes" id="UP000095200">
    <property type="component" value="Unassembled WGS sequence"/>
</dbReference>
<keyword evidence="3" id="KW-0949">S-adenosyl-L-methionine</keyword>
<keyword evidence="2" id="KW-0004">4Fe-4S</keyword>
<dbReference type="SFLD" id="SFLDG01091">
    <property type="entry name" value="uncharacterized_CHP01210-like"/>
    <property type="match status" value="1"/>
</dbReference>
<dbReference type="InterPro" id="IPR006638">
    <property type="entry name" value="Elp3/MiaA/NifB-like_rSAM"/>
</dbReference>
<dbReference type="PANTHER" id="PTHR11135">
    <property type="entry name" value="HISTONE ACETYLTRANSFERASE-RELATED"/>
    <property type="match status" value="1"/>
</dbReference>
<accession>A0A194AHI6</accession>
<reference evidence="9" key="1">
    <citation type="submission" date="2016-06" db="EMBL/GenBank/DDBJ databases">
        <title>Draft genome sequence of Desulfoplanes formicivorans strain Pf12B.</title>
        <authorList>
            <person name="Watanabe M."/>
            <person name="Kojima H."/>
            <person name="Fukui M."/>
        </authorList>
    </citation>
    <scope>NUCLEOTIDE SEQUENCE [LARGE SCALE GENOMIC DNA]</scope>
    <source>
        <strain evidence="9">Pf12B</strain>
    </source>
</reference>
<evidence type="ECO:0000313" key="8">
    <source>
        <dbReference type="EMBL" id="GAU08675.1"/>
    </source>
</evidence>
<dbReference type="AlphaFoldDB" id="A0A194AHI6"/>
<evidence type="ECO:0000256" key="6">
    <source>
        <dbReference type="ARBA" id="ARBA00023014"/>
    </source>
</evidence>
<dbReference type="InterPro" id="IPR005911">
    <property type="entry name" value="YhcC-like"/>
</dbReference>
<comment type="caution">
    <text evidence="8">The sequence shown here is derived from an EMBL/GenBank/DDBJ whole genome shotgun (WGS) entry which is preliminary data.</text>
</comment>
<organism evidence="8 9">
    <name type="scientific">Desulfoplanes formicivorans</name>
    <dbReference type="NCBI Taxonomy" id="1592317"/>
    <lineage>
        <taxon>Bacteria</taxon>
        <taxon>Pseudomonadati</taxon>
        <taxon>Thermodesulfobacteriota</taxon>
        <taxon>Desulfovibrionia</taxon>
        <taxon>Desulfovibrionales</taxon>
        <taxon>Desulfoplanaceae</taxon>
        <taxon>Desulfoplanes</taxon>
    </lineage>
</organism>
<name>A0A194AHI6_9BACT</name>
<dbReference type="SMART" id="SM00729">
    <property type="entry name" value="Elp3"/>
    <property type="match status" value="1"/>
</dbReference>
<dbReference type="Gene3D" id="3.80.30.20">
    <property type="entry name" value="tm_1862 like domain"/>
    <property type="match status" value="1"/>
</dbReference>
<gene>
    <name evidence="8" type="ORF">DPF_1391</name>
</gene>
<dbReference type="STRING" id="1592317.DPF_1391"/>
<keyword evidence="5" id="KW-0408">Iron</keyword>
<dbReference type="InterPro" id="IPR039661">
    <property type="entry name" value="ELP3"/>
</dbReference>
<dbReference type="Pfam" id="PF16199">
    <property type="entry name" value="Radical_SAM_C"/>
    <property type="match status" value="1"/>
</dbReference>
<keyword evidence="9" id="KW-1185">Reference proteome</keyword>
<evidence type="ECO:0000313" key="9">
    <source>
        <dbReference type="Proteomes" id="UP000095200"/>
    </source>
</evidence>